<name>A0A5B7HQF2_PORTR</name>
<evidence type="ECO:0000313" key="2">
    <source>
        <dbReference type="EMBL" id="MPC71925.1"/>
    </source>
</evidence>
<dbReference type="Proteomes" id="UP000324222">
    <property type="component" value="Unassembled WGS sequence"/>
</dbReference>
<sequence length="73" mass="7804">MFLSLIHQVAKCPHAARLRAVLPRVATGEGRESCDSLARERLGGRSWSGRGGTEEAGRCKAEKRGGAPINTDT</sequence>
<feature type="region of interest" description="Disordered" evidence="1">
    <location>
        <begin position="42"/>
        <end position="73"/>
    </location>
</feature>
<evidence type="ECO:0000313" key="3">
    <source>
        <dbReference type="Proteomes" id="UP000324222"/>
    </source>
</evidence>
<feature type="compositionally biased region" description="Basic and acidic residues" evidence="1">
    <location>
        <begin position="52"/>
        <end position="65"/>
    </location>
</feature>
<protein>
    <submittedName>
        <fullName evidence="2">Uncharacterized protein</fullName>
    </submittedName>
</protein>
<organism evidence="2 3">
    <name type="scientific">Portunus trituberculatus</name>
    <name type="common">Swimming crab</name>
    <name type="synonym">Neptunus trituberculatus</name>
    <dbReference type="NCBI Taxonomy" id="210409"/>
    <lineage>
        <taxon>Eukaryota</taxon>
        <taxon>Metazoa</taxon>
        <taxon>Ecdysozoa</taxon>
        <taxon>Arthropoda</taxon>
        <taxon>Crustacea</taxon>
        <taxon>Multicrustacea</taxon>
        <taxon>Malacostraca</taxon>
        <taxon>Eumalacostraca</taxon>
        <taxon>Eucarida</taxon>
        <taxon>Decapoda</taxon>
        <taxon>Pleocyemata</taxon>
        <taxon>Brachyura</taxon>
        <taxon>Eubrachyura</taxon>
        <taxon>Portunoidea</taxon>
        <taxon>Portunidae</taxon>
        <taxon>Portuninae</taxon>
        <taxon>Portunus</taxon>
    </lineage>
</organism>
<evidence type="ECO:0000256" key="1">
    <source>
        <dbReference type="SAM" id="MobiDB-lite"/>
    </source>
</evidence>
<keyword evidence="3" id="KW-1185">Reference proteome</keyword>
<gene>
    <name evidence="2" type="ORF">E2C01_066218</name>
</gene>
<reference evidence="2 3" key="1">
    <citation type="submission" date="2019-05" db="EMBL/GenBank/DDBJ databases">
        <title>Another draft genome of Portunus trituberculatus and its Hox gene families provides insights of decapod evolution.</title>
        <authorList>
            <person name="Jeong J.-H."/>
            <person name="Song I."/>
            <person name="Kim S."/>
            <person name="Choi T."/>
            <person name="Kim D."/>
            <person name="Ryu S."/>
            <person name="Kim W."/>
        </authorList>
    </citation>
    <scope>NUCLEOTIDE SEQUENCE [LARGE SCALE GENOMIC DNA]</scope>
    <source>
        <tissue evidence="2">Muscle</tissue>
    </source>
</reference>
<dbReference type="AlphaFoldDB" id="A0A5B7HQF2"/>
<dbReference type="EMBL" id="VSRR010033787">
    <property type="protein sequence ID" value="MPC71925.1"/>
    <property type="molecule type" value="Genomic_DNA"/>
</dbReference>
<comment type="caution">
    <text evidence="2">The sequence shown here is derived from an EMBL/GenBank/DDBJ whole genome shotgun (WGS) entry which is preliminary data.</text>
</comment>
<proteinExistence type="predicted"/>
<accession>A0A5B7HQF2</accession>